<dbReference type="Proteomes" id="UP001162501">
    <property type="component" value="Chromosome 13"/>
</dbReference>
<evidence type="ECO:0000313" key="2">
    <source>
        <dbReference type="Proteomes" id="UP001162501"/>
    </source>
</evidence>
<evidence type="ECO:0000313" key="1">
    <source>
        <dbReference type="EMBL" id="CAM9601061.1"/>
    </source>
</evidence>
<name>A0AC59YDC9_RANTA</name>
<sequence>MDFSDQLCFRKLLTVLHRFLKTLFIMKSTKTIFAISSIRCIKPLNSSSSCSPEQVYFSKKQKTKKISKKKKKKIFIKCYDAKKRKKKEKREKKKKTSILWVCTKTMKLTQVHDRILVVLFILCFVCVFFRCMKWAF</sequence>
<proteinExistence type="predicted"/>
<protein>
    <submittedName>
        <fullName evidence="1">Uncharacterized protein</fullName>
    </submittedName>
</protein>
<organism evidence="1 2">
    <name type="scientific">Rangifer tarandus platyrhynchus</name>
    <name type="common">Svalbard reindeer</name>
    <dbReference type="NCBI Taxonomy" id="3082113"/>
    <lineage>
        <taxon>Eukaryota</taxon>
        <taxon>Metazoa</taxon>
        <taxon>Chordata</taxon>
        <taxon>Craniata</taxon>
        <taxon>Vertebrata</taxon>
        <taxon>Euteleostomi</taxon>
        <taxon>Mammalia</taxon>
        <taxon>Eutheria</taxon>
        <taxon>Laurasiatheria</taxon>
        <taxon>Artiodactyla</taxon>
        <taxon>Ruminantia</taxon>
        <taxon>Pecora</taxon>
        <taxon>Cervidae</taxon>
        <taxon>Odocoileinae</taxon>
        <taxon>Rangifer</taxon>
    </lineage>
</organism>
<accession>A0AC59YDC9</accession>
<reference evidence="1" key="2">
    <citation type="submission" date="2025-03" db="EMBL/GenBank/DDBJ databases">
        <authorList>
            <consortium name="ELIXIR-Norway"/>
            <consortium name="Elixir Norway"/>
        </authorList>
    </citation>
    <scope>NUCLEOTIDE SEQUENCE</scope>
</reference>
<gene>
    <name evidence="1" type="ORF">MRATA1EN22A_LOCUS4820</name>
</gene>
<reference evidence="1" key="1">
    <citation type="submission" date="2023-05" db="EMBL/GenBank/DDBJ databases">
        <authorList>
            <consortium name="ELIXIR-Norway"/>
        </authorList>
    </citation>
    <scope>NUCLEOTIDE SEQUENCE</scope>
</reference>
<dbReference type="EMBL" id="OX596097">
    <property type="protein sequence ID" value="CAM9601061.1"/>
    <property type="molecule type" value="Genomic_DNA"/>
</dbReference>